<evidence type="ECO:0000313" key="1">
    <source>
        <dbReference type="EMBL" id="KAI3351072.1"/>
    </source>
</evidence>
<dbReference type="EMBL" id="CM041554">
    <property type="protein sequence ID" value="KAI3351072.1"/>
    <property type="molecule type" value="Genomic_DNA"/>
</dbReference>
<comment type="caution">
    <text evidence="1">The sequence shown here is derived from an EMBL/GenBank/DDBJ whole genome shotgun (WGS) entry which is preliminary data.</text>
</comment>
<organism evidence="1 2">
    <name type="scientific">Scortum barcoo</name>
    <name type="common">barcoo grunter</name>
    <dbReference type="NCBI Taxonomy" id="214431"/>
    <lineage>
        <taxon>Eukaryota</taxon>
        <taxon>Metazoa</taxon>
        <taxon>Chordata</taxon>
        <taxon>Craniata</taxon>
        <taxon>Vertebrata</taxon>
        <taxon>Euteleostomi</taxon>
        <taxon>Actinopterygii</taxon>
        <taxon>Neopterygii</taxon>
        <taxon>Teleostei</taxon>
        <taxon>Neoteleostei</taxon>
        <taxon>Acanthomorphata</taxon>
        <taxon>Eupercaria</taxon>
        <taxon>Centrarchiformes</taxon>
        <taxon>Terapontoidei</taxon>
        <taxon>Terapontidae</taxon>
        <taxon>Scortum</taxon>
    </lineage>
</organism>
<protein>
    <submittedName>
        <fullName evidence="1">Uncharacterized protein</fullName>
    </submittedName>
</protein>
<dbReference type="Proteomes" id="UP000831701">
    <property type="component" value="Chromosome 24"/>
</dbReference>
<sequence length="159" mass="17928">MLQGSNNNIRFPVAISLSLISFVTCNTIRPALVNRKLLDMQVDAPLAAWIHNYLTGRPQSDVRLGNITSSDTIVRSTGAPQGTVLSPFLFTLYTSDFRFFSQSCHLQKFLDDSAIVGCISRGQEEEYRSVVDRFVEWCGLNHLQLNVTKTKKLVVDFRK</sequence>
<evidence type="ECO:0000313" key="2">
    <source>
        <dbReference type="Proteomes" id="UP000831701"/>
    </source>
</evidence>
<name>A0ACB8V5Y5_9TELE</name>
<reference evidence="1" key="1">
    <citation type="submission" date="2022-04" db="EMBL/GenBank/DDBJ databases">
        <title>Jade perch genome.</title>
        <authorList>
            <person name="Chao B."/>
        </authorList>
    </citation>
    <scope>NUCLEOTIDE SEQUENCE</scope>
    <source>
        <strain evidence="1">CB-2022</strain>
    </source>
</reference>
<proteinExistence type="predicted"/>
<gene>
    <name evidence="1" type="ORF">L3Q82_005639</name>
</gene>
<keyword evidence="2" id="KW-1185">Reference proteome</keyword>
<accession>A0ACB8V5Y5</accession>